<organism evidence="6 7">
    <name type="scientific">Romanomermis culicivorax</name>
    <name type="common">Nematode worm</name>
    <dbReference type="NCBI Taxonomy" id="13658"/>
    <lineage>
        <taxon>Eukaryota</taxon>
        <taxon>Metazoa</taxon>
        <taxon>Ecdysozoa</taxon>
        <taxon>Nematoda</taxon>
        <taxon>Enoplea</taxon>
        <taxon>Dorylaimia</taxon>
        <taxon>Mermithida</taxon>
        <taxon>Mermithoidea</taxon>
        <taxon>Mermithidae</taxon>
        <taxon>Romanomermis</taxon>
    </lineage>
</organism>
<keyword evidence="4" id="KW-0067">ATP-binding</keyword>
<evidence type="ECO:0000256" key="1">
    <source>
        <dbReference type="ARBA" id="ARBA00022741"/>
    </source>
</evidence>
<dbReference type="GO" id="GO:0000400">
    <property type="term" value="F:four-way junction DNA binding"/>
    <property type="evidence" value="ECO:0007669"/>
    <property type="project" value="TreeGrafter"/>
</dbReference>
<dbReference type="GO" id="GO:0005524">
    <property type="term" value="F:ATP binding"/>
    <property type="evidence" value="ECO:0007669"/>
    <property type="project" value="UniProtKB-KW"/>
</dbReference>
<keyword evidence="2" id="KW-0378">Hydrolase</keyword>
<protein>
    <submittedName>
        <fullName evidence="7">Helicase ATP-binding domain-containing protein</fullName>
    </submittedName>
</protein>
<dbReference type="InterPro" id="IPR011545">
    <property type="entry name" value="DEAD/DEAH_box_helicase_dom"/>
</dbReference>
<evidence type="ECO:0000259" key="5">
    <source>
        <dbReference type="PROSITE" id="PS51192"/>
    </source>
</evidence>
<evidence type="ECO:0000256" key="3">
    <source>
        <dbReference type="ARBA" id="ARBA00022806"/>
    </source>
</evidence>
<dbReference type="GO" id="GO:0045003">
    <property type="term" value="P:double-strand break repair via synthesis-dependent strand annealing"/>
    <property type="evidence" value="ECO:0007669"/>
    <property type="project" value="TreeGrafter"/>
</dbReference>
<dbReference type="PANTHER" id="PTHR14025:SF20">
    <property type="entry name" value="FANCONI ANEMIA GROUP M PROTEIN"/>
    <property type="match status" value="1"/>
</dbReference>
<dbReference type="SUPFAM" id="SSF52540">
    <property type="entry name" value="P-loop containing nucleoside triphosphate hydrolases"/>
    <property type="match status" value="1"/>
</dbReference>
<sequence>MAPTKPLVAQQIEACYELMSINQDDIAEMTGTTQPSERLMKWRNKRIFFLTPQIIANDLITNGSEMNPDKIKCLVIDEAHKATGNYAYCQVVRALLQYTQQFRIVALSATPGRAANVYCFDQTCTARIF</sequence>
<dbReference type="WBParaSite" id="nRc.2.0.1.t28757-RA">
    <property type="protein sequence ID" value="nRc.2.0.1.t28757-RA"/>
    <property type="gene ID" value="nRc.2.0.1.g28757"/>
</dbReference>
<dbReference type="PANTHER" id="PTHR14025">
    <property type="entry name" value="FANCONI ANEMIA GROUP M FANCM FAMILY MEMBER"/>
    <property type="match status" value="1"/>
</dbReference>
<dbReference type="GO" id="GO:0036297">
    <property type="term" value="P:interstrand cross-link repair"/>
    <property type="evidence" value="ECO:0007669"/>
    <property type="project" value="TreeGrafter"/>
</dbReference>
<dbReference type="AlphaFoldDB" id="A0A915JSC2"/>
<keyword evidence="1" id="KW-0547">Nucleotide-binding</keyword>
<evidence type="ECO:0000256" key="4">
    <source>
        <dbReference type="ARBA" id="ARBA00022840"/>
    </source>
</evidence>
<dbReference type="GO" id="GO:0009378">
    <property type="term" value="F:four-way junction helicase activity"/>
    <property type="evidence" value="ECO:0007669"/>
    <property type="project" value="TreeGrafter"/>
</dbReference>
<evidence type="ECO:0000313" key="7">
    <source>
        <dbReference type="WBParaSite" id="nRc.2.0.1.t28757-RA"/>
    </source>
</evidence>
<keyword evidence="6" id="KW-1185">Reference proteome</keyword>
<dbReference type="Pfam" id="PF00270">
    <property type="entry name" value="DEAD"/>
    <property type="match status" value="1"/>
</dbReference>
<reference evidence="7" key="1">
    <citation type="submission" date="2022-11" db="UniProtKB">
        <authorList>
            <consortium name="WormBaseParasite"/>
        </authorList>
    </citation>
    <scope>IDENTIFICATION</scope>
</reference>
<dbReference type="GO" id="GO:0043138">
    <property type="term" value="F:3'-5' DNA helicase activity"/>
    <property type="evidence" value="ECO:0007669"/>
    <property type="project" value="TreeGrafter"/>
</dbReference>
<dbReference type="Gene3D" id="3.40.50.300">
    <property type="entry name" value="P-loop containing nucleotide triphosphate hydrolases"/>
    <property type="match status" value="1"/>
</dbReference>
<proteinExistence type="predicted"/>
<name>A0A915JSC2_ROMCU</name>
<dbReference type="Proteomes" id="UP000887565">
    <property type="component" value="Unplaced"/>
</dbReference>
<dbReference type="GO" id="GO:0016787">
    <property type="term" value="F:hydrolase activity"/>
    <property type="evidence" value="ECO:0007669"/>
    <property type="project" value="UniProtKB-KW"/>
</dbReference>
<keyword evidence="3" id="KW-0347">Helicase</keyword>
<feature type="domain" description="Helicase ATP-binding" evidence="5">
    <location>
        <begin position="1"/>
        <end position="129"/>
    </location>
</feature>
<dbReference type="PROSITE" id="PS51192">
    <property type="entry name" value="HELICASE_ATP_BIND_1"/>
    <property type="match status" value="1"/>
</dbReference>
<evidence type="ECO:0000313" key="6">
    <source>
        <dbReference type="Proteomes" id="UP000887565"/>
    </source>
</evidence>
<dbReference type="InterPro" id="IPR027417">
    <property type="entry name" value="P-loop_NTPase"/>
</dbReference>
<accession>A0A915JSC2</accession>
<evidence type="ECO:0000256" key="2">
    <source>
        <dbReference type="ARBA" id="ARBA00022801"/>
    </source>
</evidence>
<dbReference type="InterPro" id="IPR014001">
    <property type="entry name" value="Helicase_ATP-bd"/>
</dbReference>